<protein>
    <submittedName>
        <fullName evidence="1">Uncharacterized protein</fullName>
    </submittedName>
</protein>
<dbReference type="EMBL" id="LVZM01000953">
    <property type="protein sequence ID" value="OUC49447.1"/>
    <property type="molecule type" value="Genomic_DNA"/>
</dbReference>
<evidence type="ECO:0000313" key="2">
    <source>
        <dbReference type="Proteomes" id="UP000243006"/>
    </source>
</evidence>
<organism evidence="1 2">
    <name type="scientific">Trichinella nativa</name>
    <dbReference type="NCBI Taxonomy" id="6335"/>
    <lineage>
        <taxon>Eukaryota</taxon>
        <taxon>Metazoa</taxon>
        <taxon>Ecdysozoa</taxon>
        <taxon>Nematoda</taxon>
        <taxon>Enoplea</taxon>
        <taxon>Dorylaimia</taxon>
        <taxon>Trichinellida</taxon>
        <taxon>Trichinellidae</taxon>
        <taxon>Trichinella</taxon>
    </lineage>
</organism>
<dbReference type="AlphaFoldDB" id="A0A1Y3F089"/>
<feature type="non-terminal residue" evidence="1">
    <location>
        <position position="1"/>
    </location>
</feature>
<sequence>CCLELVGEDAIVKAALNNNCNLQYAWSWSSDFRSSAVNIDAVKRIFEWIIEKLSIKAVEYQFLLAVPSRIPEAALIEMVRILLFDFDAAAVSVARQ</sequence>
<name>A0A1Y3F089_9BILA</name>
<gene>
    <name evidence="1" type="ORF">D917_05380</name>
</gene>
<reference evidence="1 2" key="1">
    <citation type="submission" date="2015-04" db="EMBL/GenBank/DDBJ databases">
        <title>Draft genome of the roundworm Trichinella nativa.</title>
        <authorList>
            <person name="Mitreva M."/>
        </authorList>
    </citation>
    <scope>NUCLEOTIDE SEQUENCE [LARGE SCALE GENOMIC DNA]</scope>
    <source>
        <strain evidence="1 2">ISS45</strain>
    </source>
</reference>
<proteinExistence type="predicted"/>
<accession>A0A1Y3F089</accession>
<comment type="caution">
    <text evidence="1">The sequence shown here is derived from an EMBL/GenBank/DDBJ whole genome shotgun (WGS) entry which is preliminary data.</text>
</comment>
<feature type="non-terminal residue" evidence="1">
    <location>
        <position position="96"/>
    </location>
</feature>
<evidence type="ECO:0000313" key="1">
    <source>
        <dbReference type="EMBL" id="OUC49447.1"/>
    </source>
</evidence>
<dbReference type="Proteomes" id="UP000243006">
    <property type="component" value="Unassembled WGS sequence"/>
</dbReference>